<feature type="transmembrane region" description="Helical" evidence="6">
    <location>
        <begin position="132"/>
        <end position="152"/>
    </location>
</feature>
<keyword evidence="6" id="KW-0472">Membrane</keyword>
<keyword evidence="3" id="KW-0274">FAD</keyword>
<comment type="cofactor">
    <cofactor evidence="1">
        <name>FAD</name>
        <dbReference type="ChEBI" id="CHEBI:57692"/>
    </cofactor>
</comment>
<dbReference type="EMBL" id="OW152827">
    <property type="protein sequence ID" value="CAH2043654.1"/>
    <property type="molecule type" value="Genomic_DNA"/>
</dbReference>
<evidence type="ECO:0000256" key="5">
    <source>
        <dbReference type="SAM" id="MobiDB-lite"/>
    </source>
</evidence>
<keyword evidence="6" id="KW-1133">Transmembrane helix</keyword>
<gene>
    <name evidence="8" type="ORF">IPOD504_LOCUS4391</name>
</gene>
<dbReference type="Pfam" id="PF00970">
    <property type="entry name" value="FAD_binding_6"/>
    <property type="match status" value="1"/>
</dbReference>
<evidence type="ECO:0000313" key="9">
    <source>
        <dbReference type="Proteomes" id="UP000837857"/>
    </source>
</evidence>
<sequence>MEKRSKRTGGTPDGGATNNRSLKSGNSLIDWIRLGNSGVDLTGVSGRPRLVSPAELKKHNTKSSEYVRSYTPLTWDCDPRMDHATQLQLAVKRYDNGILSPVLSSLSTGDVLKVSGPYGNFQLHKLKTIKTIYLLAAGTGITPMLGLIKFLLAKSNPACESIYLLFFNKTEKDIMFQELLESLANTDNRFYVVHILSNASSVWTGRKGRINATLLSEIMDEGDMFGNEDSRFAVICGPKEFTFASLNVLRCLGMEECFIHVFVG</sequence>
<dbReference type="InterPro" id="IPR039261">
    <property type="entry name" value="FNR_nucleotide-bd"/>
</dbReference>
<dbReference type="Pfam" id="PF00175">
    <property type="entry name" value="NAD_binding_1"/>
    <property type="match status" value="1"/>
</dbReference>
<keyword evidence="2" id="KW-0285">Flavoprotein</keyword>
<dbReference type="InterPro" id="IPR017927">
    <property type="entry name" value="FAD-bd_FR_type"/>
</dbReference>
<feature type="domain" description="FAD-binding FR-type" evidence="7">
    <location>
        <begin position="1"/>
        <end position="124"/>
    </location>
</feature>
<dbReference type="Gene3D" id="2.40.30.10">
    <property type="entry name" value="Translation factors"/>
    <property type="match status" value="1"/>
</dbReference>
<protein>
    <recommendedName>
        <fullName evidence="7">FAD-binding FR-type domain-containing protein</fullName>
    </recommendedName>
</protein>
<evidence type="ECO:0000313" key="8">
    <source>
        <dbReference type="EMBL" id="CAH2043654.1"/>
    </source>
</evidence>
<evidence type="ECO:0000256" key="6">
    <source>
        <dbReference type="SAM" id="Phobius"/>
    </source>
</evidence>
<name>A0ABN8I2M0_9NEOP</name>
<dbReference type="SUPFAM" id="SSF63380">
    <property type="entry name" value="Riboflavin synthase domain-like"/>
    <property type="match status" value="1"/>
</dbReference>
<dbReference type="InterPro" id="IPR001834">
    <property type="entry name" value="CBR-like"/>
</dbReference>
<dbReference type="CDD" id="cd06183">
    <property type="entry name" value="cyt_b5_reduct_like"/>
    <property type="match status" value="1"/>
</dbReference>
<keyword evidence="4" id="KW-0560">Oxidoreductase</keyword>
<evidence type="ECO:0000256" key="2">
    <source>
        <dbReference type="ARBA" id="ARBA00022630"/>
    </source>
</evidence>
<dbReference type="InterPro" id="IPR008333">
    <property type="entry name" value="Cbr1-like_FAD-bd_dom"/>
</dbReference>
<evidence type="ECO:0000256" key="1">
    <source>
        <dbReference type="ARBA" id="ARBA00001974"/>
    </source>
</evidence>
<reference evidence="8" key="1">
    <citation type="submission" date="2022-03" db="EMBL/GenBank/DDBJ databases">
        <authorList>
            <person name="Martin H S."/>
        </authorList>
    </citation>
    <scope>NUCLEOTIDE SEQUENCE</scope>
</reference>
<keyword evidence="9" id="KW-1185">Reference proteome</keyword>
<dbReference type="PANTHER" id="PTHR19370">
    <property type="entry name" value="NADH-CYTOCHROME B5 REDUCTASE"/>
    <property type="match status" value="1"/>
</dbReference>
<accession>A0ABN8I2M0</accession>
<dbReference type="PROSITE" id="PS51384">
    <property type="entry name" value="FAD_FR"/>
    <property type="match status" value="1"/>
</dbReference>
<dbReference type="PANTHER" id="PTHR19370:SF185">
    <property type="entry name" value="NADH-CYTOCHROME B5 REDUCTASE"/>
    <property type="match status" value="1"/>
</dbReference>
<dbReference type="Gene3D" id="3.40.50.80">
    <property type="entry name" value="Nucleotide-binding domain of ferredoxin-NADP reductase (FNR) module"/>
    <property type="match status" value="1"/>
</dbReference>
<keyword evidence="6" id="KW-0812">Transmembrane</keyword>
<evidence type="ECO:0000259" key="7">
    <source>
        <dbReference type="PROSITE" id="PS51384"/>
    </source>
</evidence>
<evidence type="ECO:0000256" key="3">
    <source>
        <dbReference type="ARBA" id="ARBA00022827"/>
    </source>
</evidence>
<proteinExistence type="predicted"/>
<evidence type="ECO:0000256" key="4">
    <source>
        <dbReference type="ARBA" id="ARBA00023002"/>
    </source>
</evidence>
<dbReference type="Proteomes" id="UP000837857">
    <property type="component" value="Chromosome 15"/>
</dbReference>
<dbReference type="InterPro" id="IPR001433">
    <property type="entry name" value="OxRdtase_FAD/NAD-bd"/>
</dbReference>
<organism evidence="8 9">
    <name type="scientific">Iphiclides podalirius</name>
    <name type="common">scarce swallowtail</name>
    <dbReference type="NCBI Taxonomy" id="110791"/>
    <lineage>
        <taxon>Eukaryota</taxon>
        <taxon>Metazoa</taxon>
        <taxon>Ecdysozoa</taxon>
        <taxon>Arthropoda</taxon>
        <taxon>Hexapoda</taxon>
        <taxon>Insecta</taxon>
        <taxon>Pterygota</taxon>
        <taxon>Neoptera</taxon>
        <taxon>Endopterygota</taxon>
        <taxon>Lepidoptera</taxon>
        <taxon>Glossata</taxon>
        <taxon>Ditrysia</taxon>
        <taxon>Papilionoidea</taxon>
        <taxon>Papilionidae</taxon>
        <taxon>Papilioninae</taxon>
        <taxon>Iphiclides</taxon>
    </lineage>
</organism>
<dbReference type="SUPFAM" id="SSF52343">
    <property type="entry name" value="Ferredoxin reductase-like, C-terminal NADP-linked domain"/>
    <property type="match status" value="1"/>
</dbReference>
<dbReference type="PRINTS" id="PR00406">
    <property type="entry name" value="CYTB5RDTASE"/>
</dbReference>
<dbReference type="InterPro" id="IPR017938">
    <property type="entry name" value="Riboflavin_synthase-like_b-brl"/>
</dbReference>
<feature type="region of interest" description="Disordered" evidence="5">
    <location>
        <begin position="1"/>
        <end position="22"/>
    </location>
</feature>
<feature type="non-terminal residue" evidence="8">
    <location>
        <position position="1"/>
    </location>
</feature>